<reference evidence="2 3" key="1">
    <citation type="submission" date="2018-08" db="EMBL/GenBank/DDBJ databases">
        <title>Pallidiluteibacterium maritimus gen. nov., sp. nov., isolated from coastal sediment.</title>
        <authorList>
            <person name="Zhou L.Y."/>
        </authorList>
    </citation>
    <scope>NUCLEOTIDE SEQUENCE [LARGE SCALE GENOMIC DNA]</scope>
    <source>
        <strain evidence="2 3">XSD2</strain>
    </source>
</reference>
<dbReference type="EMBL" id="QWGR01000008">
    <property type="protein sequence ID" value="RIJ47331.1"/>
    <property type="molecule type" value="Genomic_DNA"/>
</dbReference>
<dbReference type="Proteomes" id="UP000265926">
    <property type="component" value="Unassembled WGS sequence"/>
</dbReference>
<dbReference type="GO" id="GO:0016757">
    <property type="term" value="F:glycosyltransferase activity"/>
    <property type="evidence" value="ECO:0007669"/>
    <property type="project" value="InterPro"/>
</dbReference>
<dbReference type="RefSeq" id="WP_119438688.1">
    <property type="nucleotide sequence ID" value="NZ_QWGR01000008.1"/>
</dbReference>
<dbReference type="PANTHER" id="PTHR12526">
    <property type="entry name" value="GLYCOSYLTRANSFERASE"/>
    <property type="match status" value="1"/>
</dbReference>
<sequence>MEVPPILIHTHFHGRRTGVTTSLENIMPFLQTDFDASILGYGVKGRKISLVSVLKLVAQKQRFVLHCHRNNEMLFALLLRLLGGNFKLLFTKHADNMPSAITRFLLKKADVVVSLTQRMLSTIPCKAVVIGHGVDQHVFIPGEKKSVPEIQQRNIILCAGRVREAKGQKLLAEALAPVIGEFPEWALVIIGKVDKPPFLKELRKIVSDNNAANQIYFLNETTGIVDFYQAAHTVVVPSYTEGFSLVCAEAMSCSCNVVATKDVGIHSDLIVDGKTGYLFESGNRDQLQAILVQLMDGKLSHLGEAARKEVAQNWSSKVEAARLSEVYSSR</sequence>
<evidence type="ECO:0000259" key="1">
    <source>
        <dbReference type="Pfam" id="PF00534"/>
    </source>
</evidence>
<dbReference type="CDD" id="cd03801">
    <property type="entry name" value="GT4_PimA-like"/>
    <property type="match status" value="1"/>
</dbReference>
<comment type="caution">
    <text evidence="2">The sequence shown here is derived from an EMBL/GenBank/DDBJ whole genome shotgun (WGS) entry which is preliminary data.</text>
</comment>
<keyword evidence="3" id="KW-1185">Reference proteome</keyword>
<dbReference type="Pfam" id="PF00534">
    <property type="entry name" value="Glycos_transf_1"/>
    <property type="match status" value="1"/>
</dbReference>
<keyword evidence="2" id="KW-0808">Transferase</keyword>
<name>A0A399SZ70_9BACT</name>
<evidence type="ECO:0000313" key="2">
    <source>
        <dbReference type="EMBL" id="RIJ47331.1"/>
    </source>
</evidence>
<evidence type="ECO:0000313" key="3">
    <source>
        <dbReference type="Proteomes" id="UP000265926"/>
    </source>
</evidence>
<organism evidence="2 3">
    <name type="scientific">Maribellus luteus</name>
    <dbReference type="NCBI Taxonomy" id="2305463"/>
    <lineage>
        <taxon>Bacteria</taxon>
        <taxon>Pseudomonadati</taxon>
        <taxon>Bacteroidota</taxon>
        <taxon>Bacteroidia</taxon>
        <taxon>Marinilabiliales</taxon>
        <taxon>Prolixibacteraceae</taxon>
        <taxon>Maribellus</taxon>
    </lineage>
</organism>
<dbReference type="InterPro" id="IPR001296">
    <property type="entry name" value="Glyco_trans_1"/>
</dbReference>
<dbReference type="OrthoDB" id="9790710at2"/>
<dbReference type="SUPFAM" id="SSF53756">
    <property type="entry name" value="UDP-Glycosyltransferase/glycogen phosphorylase"/>
    <property type="match status" value="1"/>
</dbReference>
<dbReference type="Gene3D" id="3.40.50.2000">
    <property type="entry name" value="Glycogen Phosphorylase B"/>
    <property type="match status" value="2"/>
</dbReference>
<dbReference type="AlphaFoldDB" id="A0A399SZ70"/>
<gene>
    <name evidence="2" type="ORF">D1614_14515</name>
</gene>
<accession>A0A399SZ70</accession>
<protein>
    <submittedName>
        <fullName evidence="2">Glycosyltransferase family 1 protein</fullName>
    </submittedName>
</protein>
<proteinExistence type="predicted"/>
<feature type="domain" description="Glycosyl transferase family 1" evidence="1">
    <location>
        <begin position="144"/>
        <end position="308"/>
    </location>
</feature>